<feature type="coiled-coil region" evidence="4">
    <location>
        <begin position="781"/>
        <end position="819"/>
    </location>
</feature>
<dbReference type="SUPFAM" id="SSF63829">
    <property type="entry name" value="Calcium-dependent phosphotriesterase"/>
    <property type="match status" value="2"/>
</dbReference>
<keyword evidence="5" id="KW-0472">Membrane</keyword>
<dbReference type="InterPro" id="IPR011110">
    <property type="entry name" value="Reg_prop"/>
</dbReference>
<dbReference type="GO" id="GO:0003700">
    <property type="term" value="F:DNA-binding transcription factor activity"/>
    <property type="evidence" value="ECO:0007669"/>
    <property type="project" value="InterPro"/>
</dbReference>
<keyword evidence="4" id="KW-0175">Coiled coil</keyword>
<protein>
    <submittedName>
        <fullName evidence="8">Helix-turn-helix domain-containing protein</fullName>
    </submittedName>
</protein>
<keyword evidence="3" id="KW-0804">Transcription</keyword>
<dbReference type="PRINTS" id="PR00032">
    <property type="entry name" value="HTHARAC"/>
</dbReference>
<evidence type="ECO:0000259" key="7">
    <source>
        <dbReference type="PROSITE" id="PS01124"/>
    </source>
</evidence>
<dbReference type="SMART" id="SM00342">
    <property type="entry name" value="HTH_ARAC"/>
    <property type="match status" value="1"/>
</dbReference>
<keyword evidence="6" id="KW-0732">Signal</keyword>
<gene>
    <name evidence="8" type="ORF">F7D25_07855</name>
</gene>
<dbReference type="SUPFAM" id="SSF46689">
    <property type="entry name" value="Homeodomain-like"/>
    <property type="match status" value="1"/>
</dbReference>
<accession>A0A6G1VNK3</accession>
<dbReference type="Proteomes" id="UP000477980">
    <property type="component" value="Unassembled WGS sequence"/>
</dbReference>
<dbReference type="Pfam" id="PF07494">
    <property type="entry name" value="Reg_prop"/>
    <property type="match status" value="2"/>
</dbReference>
<dbReference type="EMBL" id="VZAH01000078">
    <property type="protein sequence ID" value="MQP14323.1"/>
    <property type="molecule type" value="Genomic_DNA"/>
</dbReference>
<evidence type="ECO:0000256" key="6">
    <source>
        <dbReference type="SAM" id="SignalP"/>
    </source>
</evidence>
<dbReference type="InterPro" id="IPR015943">
    <property type="entry name" value="WD40/YVTN_repeat-like_dom_sf"/>
</dbReference>
<dbReference type="PROSITE" id="PS01124">
    <property type="entry name" value="HTH_ARAC_FAMILY_2"/>
    <property type="match status" value="1"/>
</dbReference>
<proteinExistence type="predicted"/>
<dbReference type="InterPro" id="IPR020449">
    <property type="entry name" value="Tscrpt_reg_AraC-type_HTH"/>
</dbReference>
<evidence type="ECO:0000256" key="4">
    <source>
        <dbReference type="SAM" id="Coils"/>
    </source>
</evidence>
<dbReference type="PANTHER" id="PTHR43280:SF2">
    <property type="entry name" value="HTH-TYPE TRANSCRIPTIONAL REGULATOR EXSA"/>
    <property type="match status" value="1"/>
</dbReference>
<feature type="transmembrane region" description="Helical" evidence="5">
    <location>
        <begin position="765"/>
        <end position="784"/>
    </location>
</feature>
<dbReference type="InterPro" id="IPR011123">
    <property type="entry name" value="Y_Y_Y"/>
</dbReference>
<evidence type="ECO:0000256" key="2">
    <source>
        <dbReference type="ARBA" id="ARBA00023125"/>
    </source>
</evidence>
<comment type="caution">
    <text evidence="8">The sequence shown here is derived from an EMBL/GenBank/DDBJ whole genome shotgun (WGS) entry which is preliminary data.</text>
</comment>
<sequence>MCIFAAMNKSLTALSRVSMAIAMLFISIALHAQRFVNTTLDGAQAVYAITQDTSGVVWLGTDNGLYSYDGYHDYRHFAPHTFSHIRINALGFEGSMLYLATGSGMLKFDTQQGIYASAPAMESDGDKGRKKAVRELRVLDMKDRKDGFGNDVYAILHTQKGLLVGSLAGLRLNQRQILLTPGAQPLVNALAYDAKRHCYWIGTEGALYCADQALQNFSKIAALDGNSVKCLDEDQDGNLYIGTDNGLYRMAMNNSLEHFVHDSRNEATIPNNIVWSCYVDKWQNVWIGTDHGLSRLSTHTYYRFTSLDKITFSGEGNCLHAILQTRSGDWWMGGTNGLIHYAEGVRVQGAASEYQNVVWYKQNNPSAPLAHNRVRKIYEDKEGDVWICTDHGINLYQKSTGKLLNFIVYDKTGKYSTAWAYDILQDQMGRMWMASYQGGVFVLDKQRLLAAISLSSAATATCVADYHFSDKGKNALSGLHIGQLVLDGKGMVWASSYNHLDRIDTRTLRISHIPGTDAINYLMKSDNGNVWVGYNSSVKCYMVNLPMKGKEVESKEWKIGAKVVSMCDVEDKVWVVAGNICCVLDPGNNSFRFFIPMENPNNIYYSKLNHEVVMGGNDGFISIRADLSMPKDDKAQLLLAGIVVNGRQTQDALLDENIEGTPGVSPVGLKTLVLKHDENNFTLQLSDLPFADHPIAVYAYRLEGSDHEWHYLDKGNLDITYNGLSYGDYHLTVHVVDGEGNIGDEVYQLEISVLPPWYLTIWCKLFYLTLLIVGIAWVINAHFVRKQLKEAKKQKEEILEQVQARMQFYANLADDLKNAAAHHSFEEVNNLVVSHLDVNASDNESEPAMIVDLHAPQAPEVEMDEMDKKLLDQIREMIEENMVDSDFNVSMLQEKMGMGNKQLYRKLKALTGQTPVEYIRDMRMQKAAKLLKAGKFSVSEVMYIVGFSNSSYFSKCFSKAFGMTPTEFMRS</sequence>
<keyword evidence="5" id="KW-1133">Transmembrane helix</keyword>
<evidence type="ECO:0000256" key="5">
    <source>
        <dbReference type="SAM" id="Phobius"/>
    </source>
</evidence>
<keyword evidence="1" id="KW-0805">Transcription regulation</keyword>
<evidence type="ECO:0000313" key="8">
    <source>
        <dbReference type="EMBL" id="MQP14323.1"/>
    </source>
</evidence>
<feature type="domain" description="HTH araC/xylS-type" evidence="7">
    <location>
        <begin position="872"/>
        <end position="971"/>
    </location>
</feature>
<feature type="signal peptide" evidence="6">
    <location>
        <begin position="1"/>
        <end position="32"/>
    </location>
</feature>
<name>A0A6G1VNK3_9BACT</name>
<dbReference type="OrthoDB" id="1109008at2"/>
<feature type="chain" id="PRO_5026120720" evidence="6">
    <location>
        <begin position="33"/>
        <end position="971"/>
    </location>
</feature>
<dbReference type="Gene3D" id="2.60.40.10">
    <property type="entry name" value="Immunoglobulins"/>
    <property type="match status" value="1"/>
</dbReference>
<dbReference type="Gene3D" id="2.130.10.10">
    <property type="entry name" value="YVTN repeat-like/Quinoprotein amine dehydrogenase"/>
    <property type="match status" value="2"/>
</dbReference>
<dbReference type="InterPro" id="IPR009057">
    <property type="entry name" value="Homeodomain-like_sf"/>
</dbReference>
<dbReference type="Pfam" id="PF07495">
    <property type="entry name" value="Y_Y_Y"/>
    <property type="match status" value="1"/>
</dbReference>
<dbReference type="Pfam" id="PF12833">
    <property type="entry name" value="HTH_18"/>
    <property type="match status" value="1"/>
</dbReference>
<dbReference type="AlphaFoldDB" id="A0A6G1VNK3"/>
<evidence type="ECO:0000256" key="3">
    <source>
        <dbReference type="ARBA" id="ARBA00023163"/>
    </source>
</evidence>
<organism evidence="8 9">
    <name type="scientific">Segatella copri</name>
    <dbReference type="NCBI Taxonomy" id="165179"/>
    <lineage>
        <taxon>Bacteria</taxon>
        <taxon>Pseudomonadati</taxon>
        <taxon>Bacteroidota</taxon>
        <taxon>Bacteroidia</taxon>
        <taxon>Bacteroidales</taxon>
        <taxon>Prevotellaceae</taxon>
        <taxon>Segatella</taxon>
    </lineage>
</organism>
<keyword evidence="2" id="KW-0238">DNA-binding</keyword>
<dbReference type="GO" id="GO:0043565">
    <property type="term" value="F:sequence-specific DNA binding"/>
    <property type="evidence" value="ECO:0007669"/>
    <property type="project" value="InterPro"/>
</dbReference>
<dbReference type="InterPro" id="IPR013783">
    <property type="entry name" value="Ig-like_fold"/>
</dbReference>
<dbReference type="PANTHER" id="PTHR43280">
    <property type="entry name" value="ARAC-FAMILY TRANSCRIPTIONAL REGULATOR"/>
    <property type="match status" value="1"/>
</dbReference>
<evidence type="ECO:0000256" key="1">
    <source>
        <dbReference type="ARBA" id="ARBA00023015"/>
    </source>
</evidence>
<dbReference type="Gene3D" id="1.10.10.60">
    <property type="entry name" value="Homeodomain-like"/>
    <property type="match status" value="2"/>
</dbReference>
<dbReference type="InterPro" id="IPR018060">
    <property type="entry name" value="HTH_AraC"/>
</dbReference>
<reference evidence="8 9" key="1">
    <citation type="submission" date="2019-09" db="EMBL/GenBank/DDBJ databases">
        <title>Distinct polysaccharide growth profiles of human intestinal Prevotella copri isolates.</title>
        <authorList>
            <person name="Fehlner-Peach H."/>
            <person name="Magnabosco C."/>
            <person name="Raghavan V."/>
            <person name="Scher J.U."/>
            <person name="Tett A."/>
            <person name="Cox L.M."/>
            <person name="Gottsegen C."/>
            <person name="Watters A."/>
            <person name="Wiltshire- Gordon J.D."/>
            <person name="Segata N."/>
            <person name="Bonneau R."/>
            <person name="Littman D.R."/>
        </authorList>
    </citation>
    <scope>NUCLEOTIDE SEQUENCE [LARGE SCALE GENOMIC DNA]</scope>
    <source>
        <strain evidence="9">iAA917</strain>
    </source>
</reference>
<keyword evidence="5" id="KW-0812">Transmembrane</keyword>
<evidence type="ECO:0000313" key="9">
    <source>
        <dbReference type="Proteomes" id="UP000477980"/>
    </source>
</evidence>